<dbReference type="GO" id="GO:0006744">
    <property type="term" value="P:ubiquinone biosynthetic process"/>
    <property type="evidence" value="ECO:0007669"/>
    <property type="project" value="TreeGrafter"/>
</dbReference>
<accession>A0A5A8CI19</accession>
<evidence type="ECO:0000313" key="8">
    <source>
        <dbReference type="Proteomes" id="UP000324907"/>
    </source>
</evidence>
<dbReference type="EMBL" id="VLTM01000114">
    <property type="protein sequence ID" value="KAA0151481.1"/>
    <property type="molecule type" value="Genomic_DNA"/>
</dbReference>
<comment type="caution">
    <text evidence="6">The sequence shown here is derived from an EMBL/GenBank/DDBJ whole genome shotgun (WGS) entry which is preliminary data.</text>
</comment>
<protein>
    <recommendedName>
        <fullName evidence="5">ABC1 atypical kinase-like domain-containing protein</fullName>
    </recommendedName>
</protein>
<dbReference type="InterPro" id="IPR011009">
    <property type="entry name" value="Kinase-like_dom_sf"/>
</dbReference>
<dbReference type="AlphaFoldDB" id="A0A5A8CI19"/>
<dbReference type="GO" id="GO:0005524">
    <property type="term" value="F:ATP binding"/>
    <property type="evidence" value="ECO:0007669"/>
    <property type="project" value="UniProtKB-KW"/>
</dbReference>
<evidence type="ECO:0000256" key="3">
    <source>
        <dbReference type="ARBA" id="ARBA00022741"/>
    </source>
</evidence>
<organism evidence="6 9">
    <name type="scientific">Cafeteria roenbergensis</name>
    <name type="common">Marine flagellate</name>
    <dbReference type="NCBI Taxonomy" id="33653"/>
    <lineage>
        <taxon>Eukaryota</taxon>
        <taxon>Sar</taxon>
        <taxon>Stramenopiles</taxon>
        <taxon>Bigyra</taxon>
        <taxon>Opalozoa</taxon>
        <taxon>Bicosoecida</taxon>
        <taxon>Cafeteriaceae</taxon>
        <taxon>Cafeteria</taxon>
    </lineage>
</organism>
<dbReference type="InterPro" id="IPR004147">
    <property type="entry name" value="ABC1_dom"/>
</dbReference>
<evidence type="ECO:0000313" key="7">
    <source>
        <dbReference type="EMBL" id="KAA0167546.1"/>
    </source>
</evidence>
<proteinExistence type="inferred from homology"/>
<evidence type="ECO:0000313" key="6">
    <source>
        <dbReference type="EMBL" id="KAA0151481.1"/>
    </source>
</evidence>
<evidence type="ECO:0000256" key="2">
    <source>
        <dbReference type="ARBA" id="ARBA00022679"/>
    </source>
</evidence>
<gene>
    <name evidence="7" type="ORF">FNF28_02760</name>
    <name evidence="6" type="ORF">FNF31_06825</name>
</gene>
<keyword evidence="2" id="KW-0808">Transferase</keyword>
<name>A0A5A8CI19_CAFRO</name>
<sequence>MSERNATILADSLCRMRGAALKLGQLLSMQDEAVLPPPLLAALERVRAGADAMPEWQLSQAMDAALGDGWRDKLAEFDPEPMAAASIGQVHRGVLAPALGGAEVAIKVQYPGVADSIQSDIANLGRILALTGAVPKGLFLEHAMDVAGRELSEECDYRLEAEHTRRFRELLHDPEGGVAVPEVVTQLSAQHALTTTLVRGVPLDRVAAMGQRTRDSVATRLLRLTLRQLFEFRAMQTDPNWGNFLYDAESDTLSLIDFGAARTYPFDFAARYCDLVWATATGNRDEVVRLATALGFLTGYESADVLSASVEAGLIVGEPFAPGAGVFDFSESKMTARLLKHADVLAAGSLAPPPPDSYSLHRVLSGAFLACIKLRARVPAHALLQEAYAEHSRQVRERGLASERAVQD</sequence>
<comment type="similarity">
    <text evidence="1">Belongs to the protein kinase superfamily. ADCK protein kinase family.</text>
</comment>
<dbReference type="PANTHER" id="PTHR43851:SF3">
    <property type="entry name" value="COENZYME Q8"/>
    <property type="match status" value="1"/>
</dbReference>
<dbReference type="Proteomes" id="UP000324907">
    <property type="component" value="Unassembled WGS sequence"/>
</dbReference>
<reference evidence="8 9" key="1">
    <citation type="submission" date="2019-07" db="EMBL/GenBank/DDBJ databases">
        <title>Genomes of Cafeteria roenbergensis.</title>
        <authorList>
            <person name="Fischer M.G."/>
            <person name="Hackl T."/>
            <person name="Roman M."/>
        </authorList>
    </citation>
    <scope>NUCLEOTIDE SEQUENCE [LARGE SCALE GENOMIC DNA]</scope>
    <source>
        <strain evidence="6 9">Cflag</strain>
        <strain evidence="7 8">RCC970-E3</strain>
    </source>
</reference>
<evidence type="ECO:0000313" key="9">
    <source>
        <dbReference type="Proteomes" id="UP000325113"/>
    </source>
</evidence>
<dbReference type="Pfam" id="PF03109">
    <property type="entry name" value="ABC1"/>
    <property type="match status" value="1"/>
</dbReference>
<dbReference type="CDD" id="cd13970">
    <property type="entry name" value="ABC1_ADCK3"/>
    <property type="match status" value="1"/>
</dbReference>
<dbReference type="InterPro" id="IPR034646">
    <property type="entry name" value="ADCK3_dom"/>
</dbReference>
<keyword evidence="3" id="KW-0547">Nucleotide-binding</keyword>
<evidence type="ECO:0000256" key="1">
    <source>
        <dbReference type="ARBA" id="ARBA00009670"/>
    </source>
</evidence>
<evidence type="ECO:0000256" key="4">
    <source>
        <dbReference type="ARBA" id="ARBA00022840"/>
    </source>
</evidence>
<dbReference type="InterPro" id="IPR051409">
    <property type="entry name" value="Atypical_kinase_ADCK"/>
</dbReference>
<keyword evidence="4" id="KW-0067">ATP-binding</keyword>
<feature type="domain" description="ABC1 atypical kinase-like" evidence="5">
    <location>
        <begin position="46"/>
        <end position="289"/>
    </location>
</feature>
<dbReference type="Proteomes" id="UP000325113">
    <property type="component" value="Unassembled WGS sequence"/>
</dbReference>
<dbReference type="EMBL" id="VLTL01000033">
    <property type="protein sequence ID" value="KAA0167546.1"/>
    <property type="molecule type" value="Genomic_DNA"/>
</dbReference>
<evidence type="ECO:0000259" key="5">
    <source>
        <dbReference type="Pfam" id="PF03109"/>
    </source>
</evidence>
<dbReference type="GO" id="GO:0016740">
    <property type="term" value="F:transferase activity"/>
    <property type="evidence" value="ECO:0007669"/>
    <property type="project" value="UniProtKB-KW"/>
</dbReference>
<dbReference type="SUPFAM" id="SSF56112">
    <property type="entry name" value="Protein kinase-like (PK-like)"/>
    <property type="match status" value="1"/>
</dbReference>
<dbReference type="PANTHER" id="PTHR43851">
    <property type="match status" value="1"/>
</dbReference>
<dbReference type="Gene3D" id="1.10.510.10">
    <property type="entry name" value="Transferase(Phosphotransferase) domain 1"/>
    <property type="match status" value="1"/>
</dbReference>